<organism evidence="6 7">
    <name type="scientific">Petromyzon marinus</name>
    <name type="common">Sea lamprey</name>
    <dbReference type="NCBI Taxonomy" id="7757"/>
    <lineage>
        <taxon>Eukaryota</taxon>
        <taxon>Metazoa</taxon>
        <taxon>Chordata</taxon>
        <taxon>Craniata</taxon>
        <taxon>Vertebrata</taxon>
        <taxon>Cyclostomata</taxon>
        <taxon>Hyperoartia</taxon>
        <taxon>Petromyzontiformes</taxon>
        <taxon>Petromyzontidae</taxon>
        <taxon>Petromyzon</taxon>
    </lineage>
</organism>
<evidence type="ECO:0000313" key="6">
    <source>
        <dbReference type="Proteomes" id="UP001318040"/>
    </source>
</evidence>
<name>A0AAJ7WKQ8_PETMA</name>
<accession>A0AAJ7WKQ8</accession>
<dbReference type="PANTHER" id="PTHR18898">
    <property type="entry name" value="NUCLEOPROTEIN TPR-RELATED"/>
    <property type="match status" value="1"/>
</dbReference>
<dbReference type="RefSeq" id="XP_032800138.1">
    <property type="nucleotide sequence ID" value="XM_032944247.1"/>
</dbReference>
<feature type="domain" description="NUA/TPR/MLP1-2-like" evidence="5">
    <location>
        <begin position="79"/>
        <end position="149"/>
    </location>
</feature>
<dbReference type="InterPro" id="IPR057974">
    <property type="entry name" value="NUA/TPR/MLP1-2-like_dom"/>
</dbReference>
<proteinExistence type="predicted"/>
<gene>
    <name evidence="7" type="primary">LOC116937157</name>
</gene>
<dbReference type="GO" id="GO:1901673">
    <property type="term" value="P:regulation of mitotic spindle assembly"/>
    <property type="evidence" value="ECO:0007669"/>
    <property type="project" value="TreeGrafter"/>
</dbReference>
<evidence type="ECO:0000256" key="2">
    <source>
        <dbReference type="ARBA" id="ARBA00023054"/>
    </source>
</evidence>
<dbReference type="Proteomes" id="UP001318040">
    <property type="component" value="Unplaced"/>
</dbReference>
<feature type="coiled-coil region" evidence="4">
    <location>
        <begin position="59"/>
        <end position="107"/>
    </location>
</feature>
<evidence type="ECO:0000256" key="4">
    <source>
        <dbReference type="SAM" id="Coils"/>
    </source>
</evidence>
<dbReference type="AlphaFoldDB" id="A0AAJ7WKQ8"/>
<dbReference type="PANTHER" id="PTHR18898:SF2">
    <property type="entry name" value="NUCLEOPROTEIN TPR"/>
    <property type="match status" value="1"/>
</dbReference>
<dbReference type="Pfam" id="PF25785">
    <property type="entry name" value="TPR"/>
    <property type="match status" value="1"/>
</dbReference>
<protein>
    <submittedName>
        <fullName evidence="7">Nucleoprotein TPR-like</fullName>
    </submittedName>
</protein>
<keyword evidence="6" id="KW-1185">Reference proteome</keyword>
<keyword evidence="3" id="KW-0539">Nucleus</keyword>
<reference evidence="7" key="1">
    <citation type="submission" date="2025-08" db="UniProtKB">
        <authorList>
            <consortium name="RefSeq"/>
        </authorList>
    </citation>
    <scope>IDENTIFICATION</scope>
    <source>
        <tissue evidence="7">Sperm</tissue>
    </source>
</reference>
<evidence type="ECO:0000256" key="3">
    <source>
        <dbReference type="ARBA" id="ARBA00023242"/>
    </source>
</evidence>
<dbReference type="KEGG" id="pmrn:116937157"/>
<evidence type="ECO:0000256" key="1">
    <source>
        <dbReference type="ARBA" id="ARBA00004123"/>
    </source>
</evidence>
<evidence type="ECO:0000259" key="5">
    <source>
        <dbReference type="Pfam" id="PF25785"/>
    </source>
</evidence>
<keyword evidence="2 4" id="KW-0175">Coiled coil</keyword>
<dbReference type="GO" id="GO:0017056">
    <property type="term" value="F:structural constituent of nuclear pore"/>
    <property type="evidence" value="ECO:0007669"/>
    <property type="project" value="TreeGrafter"/>
</dbReference>
<feature type="non-terminal residue" evidence="7">
    <location>
        <position position="167"/>
    </location>
</feature>
<comment type="subcellular location">
    <subcellularLocation>
        <location evidence="1">Nucleus</location>
    </subcellularLocation>
</comment>
<evidence type="ECO:0000313" key="7">
    <source>
        <dbReference type="RefSeq" id="XP_032800138.1"/>
    </source>
</evidence>
<dbReference type="GO" id="GO:0006406">
    <property type="term" value="P:mRNA export from nucleus"/>
    <property type="evidence" value="ECO:0007669"/>
    <property type="project" value="TreeGrafter"/>
</dbReference>
<sequence>MTLTQMYTSYVEVSDALLAQREETRRATSHLDEILREMQARAPALQQQRRDHDAAVASVAALTAKLGRATADMELMQAEMEECRKEAGRLKRDNQRLQSQAADLGAQVCLLLQQIERERGNPVRDHLEESSSQVSSSGEVIASRLLTFRVSHRVSHRVTVSLTVSLT</sequence>
<dbReference type="GO" id="GO:0005643">
    <property type="term" value="C:nuclear pore"/>
    <property type="evidence" value="ECO:0007669"/>
    <property type="project" value="TreeGrafter"/>
</dbReference>